<accession>A0A645A4H3</accession>
<dbReference type="PANTHER" id="PTHR34822:SF1">
    <property type="entry name" value="GRPB FAMILY PROTEIN"/>
    <property type="match status" value="1"/>
</dbReference>
<proteinExistence type="predicted"/>
<dbReference type="InterPro" id="IPR043519">
    <property type="entry name" value="NT_sf"/>
</dbReference>
<dbReference type="SUPFAM" id="SSF81301">
    <property type="entry name" value="Nucleotidyltransferase"/>
    <property type="match status" value="1"/>
</dbReference>
<evidence type="ECO:0008006" key="2">
    <source>
        <dbReference type="Google" id="ProtNLM"/>
    </source>
</evidence>
<dbReference type="AlphaFoldDB" id="A0A645A4H3"/>
<dbReference type="Pfam" id="PF04229">
    <property type="entry name" value="GrpB"/>
    <property type="match status" value="1"/>
</dbReference>
<dbReference type="EMBL" id="VSSQ01011741">
    <property type="protein sequence ID" value="MPM47598.1"/>
    <property type="molecule type" value="Genomic_DNA"/>
</dbReference>
<gene>
    <name evidence="1" type="ORF">SDC9_94309</name>
</gene>
<evidence type="ECO:0000313" key="1">
    <source>
        <dbReference type="EMBL" id="MPM47598.1"/>
    </source>
</evidence>
<reference evidence="1" key="1">
    <citation type="submission" date="2019-08" db="EMBL/GenBank/DDBJ databases">
        <authorList>
            <person name="Kucharzyk K."/>
            <person name="Murdoch R.W."/>
            <person name="Higgins S."/>
            <person name="Loffler F."/>
        </authorList>
    </citation>
    <scope>NUCLEOTIDE SEQUENCE</scope>
</reference>
<comment type="caution">
    <text evidence="1">The sequence shown here is derived from an EMBL/GenBank/DDBJ whole genome shotgun (WGS) entry which is preliminary data.</text>
</comment>
<dbReference type="InterPro" id="IPR007344">
    <property type="entry name" value="GrpB/CoaE"/>
</dbReference>
<sequence>MQLELTAYDPLWPLLFEQEANQLRQLFLPQPIAVEHVGSTAVPGMVARPVIDIFIGLCPLLPLAQYEQRFVYTDYRRCTAEKEGRYSFYRPALQAAGYSLHLLPLAGFYGQSELLLRDFLRTHPKAVTQACEVKQAAFAQCRNDPAAYMRAKAALHARLLNTVAATHHAPPCTGDEPVVAQGANSVHFPPATRPFL</sequence>
<name>A0A645A4H3_9ZZZZ</name>
<organism evidence="1">
    <name type="scientific">bioreactor metagenome</name>
    <dbReference type="NCBI Taxonomy" id="1076179"/>
    <lineage>
        <taxon>unclassified sequences</taxon>
        <taxon>metagenomes</taxon>
        <taxon>ecological metagenomes</taxon>
    </lineage>
</organism>
<dbReference type="PANTHER" id="PTHR34822">
    <property type="entry name" value="GRPB DOMAIN PROTEIN (AFU_ORTHOLOGUE AFUA_1G01530)"/>
    <property type="match status" value="1"/>
</dbReference>
<protein>
    <recommendedName>
        <fullName evidence="2">GrpB family protein</fullName>
    </recommendedName>
</protein>
<dbReference type="Gene3D" id="3.30.460.10">
    <property type="entry name" value="Beta Polymerase, domain 2"/>
    <property type="match status" value="1"/>
</dbReference>